<keyword evidence="5" id="KW-1185">Reference proteome</keyword>
<evidence type="ECO:0000256" key="1">
    <source>
        <dbReference type="ARBA" id="ARBA00006336"/>
    </source>
</evidence>
<evidence type="ECO:0000259" key="3">
    <source>
        <dbReference type="Pfam" id="PF00857"/>
    </source>
</evidence>
<dbReference type="EMBL" id="MLQL01000002">
    <property type="protein sequence ID" value="OQE30642.1"/>
    <property type="molecule type" value="Genomic_DNA"/>
</dbReference>
<keyword evidence="2" id="KW-0378">Hydrolase</keyword>
<proteinExistence type="inferred from homology"/>
<sequence>MEYRLIWTLAGTYEEGKKSARPDVWTRKNRHCRLWEEKSAFGDYLKKEGIRALLFSGVNTDQGVGSTLQDAHAQAFDTIMLKDGCGADSLPYAKATHEFNCARCWGFLTSCRALRKQQTWITSTQIHKSD</sequence>
<dbReference type="STRING" id="254877.A0A1V6TW85"/>
<accession>A0A1V6TW85</accession>
<evidence type="ECO:0000256" key="2">
    <source>
        <dbReference type="ARBA" id="ARBA00022801"/>
    </source>
</evidence>
<dbReference type="GO" id="GO:0016787">
    <property type="term" value="F:hydrolase activity"/>
    <property type="evidence" value="ECO:0007669"/>
    <property type="project" value="UniProtKB-KW"/>
</dbReference>
<dbReference type="AlphaFoldDB" id="A0A1V6TW85"/>
<comment type="caution">
    <text evidence="4">The sequence shown here is derived from an EMBL/GenBank/DDBJ whole genome shotgun (WGS) entry which is preliminary data.</text>
</comment>
<protein>
    <recommendedName>
        <fullName evidence="3">Isochorismatase-like domain-containing protein</fullName>
    </recommendedName>
</protein>
<feature type="domain" description="Isochorismatase-like" evidence="3">
    <location>
        <begin position="28"/>
        <end position="89"/>
    </location>
</feature>
<dbReference type="InterPro" id="IPR050272">
    <property type="entry name" value="Isochorismatase-like_hydrls"/>
</dbReference>
<dbReference type="Gene3D" id="3.40.50.850">
    <property type="entry name" value="Isochorismatase-like"/>
    <property type="match status" value="1"/>
</dbReference>
<reference evidence="5" key="1">
    <citation type="journal article" date="2017" name="Nat. Microbiol.">
        <title>Global analysis of biosynthetic gene clusters reveals vast potential of secondary metabolite production in Penicillium species.</title>
        <authorList>
            <person name="Nielsen J.C."/>
            <person name="Grijseels S."/>
            <person name="Prigent S."/>
            <person name="Ji B."/>
            <person name="Dainat J."/>
            <person name="Nielsen K.F."/>
            <person name="Frisvad J.C."/>
            <person name="Workman M."/>
            <person name="Nielsen J."/>
        </authorList>
    </citation>
    <scope>NUCLEOTIDE SEQUENCE [LARGE SCALE GENOMIC DNA]</scope>
    <source>
        <strain evidence="5">IBT 14082</strain>
    </source>
</reference>
<evidence type="ECO:0000313" key="4">
    <source>
        <dbReference type="EMBL" id="OQE30642.1"/>
    </source>
</evidence>
<dbReference type="PANTHER" id="PTHR43540:SF9">
    <property type="entry name" value="FAMILY HYDROLASE, PUTATIVE (AFU_ORTHOLOGUE AFUA_2G08700)-RELATED"/>
    <property type="match status" value="1"/>
</dbReference>
<dbReference type="Pfam" id="PF00857">
    <property type="entry name" value="Isochorismatase"/>
    <property type="match status" value="1"/>
</dbReference>
<dbReference type="OrthoDB" id="4335742at2759"/>
<organism evidence="4 5">
    <name type="scientific">Penicillium flavigenum</name>
    <dbReference type="NCBI Taxonomy" id="254877"/>
    <lineage>
        <taxon>Eukaryota</taxon>
        <taxon>Fungi</taxon>
        <taxon>Dikarya</taxon>
        <taxon>Ascomycota</taxon>
        <taxon>Pezizomycotina</taxon>
        <taxon>Eurotiomycetes</taxon>
        <taxon>Eurotiomycetidae</taxon>
        <taxon>Eurotiales</taxon>
        <taxon>Aspergillaceae</taxon>
        <taxon>Penicillium</taxon>
    </lineage>
</organism>
<dbReference type="SUPFAM" id="SSF52499">
    <property type="entry name" value="Isochorismatase-like hydrolases"/>
    <property type="match status" value="1"/>
</dbReference>
<gene>
    <name evidence="4" type="ORF">PENFLA_c002G10758</name>
</gene>
<dbReference type="Proteomes" id="UP000191342">
    <property type="component" value="Unassembled WGS sequence"/>
</dbReference>
<name>A0A1V6TW85_9EURO</name>
<dbReference type="PANTHER" id="PTHR43540">
    <property type="entry name" value="PEROXYUREIDOACRYLATE/UREIDOACRYLATE AMIDOHYDROLASE-RELATED"/>
    <property type="match status" value="1"/>
</dbReference>
<comment type="similarity">
    <text evidence="1">Belongs to the isochorismatase family.</text>
</comment>
<dbReference type="InterPro" id="IPR036380">
    <property type="entry name" value="Isochorismatase-like_sf"/>
</dbReference>
<dbReference type="InterPro" id="IPR000868">
    <property type="entry name" value="Isochorismatase-like_dom"/>
</dbReference>
<evidence type="ECO:0000313" key="5">
    <source>
        <dbReference type="Proteomes" id="UP000191342"/>
    </source>
</evidence>